<dbReference type="PANTHER" id="PTHR43493">
    <property type="entry name" value="DNA GYRASE/TOPOISOMERASE SUBUNIT A"/>
    <property type="match status" value="1"/>
</dbReference>
<dbReference type="AlphaFoldDB" id="A0A1F5JVQ6"/>
<dbReference type="InterPro" id="IPR013324">
    <property type="entry name" value="RNA_pol_sigma_r3/r4-like"/>
</dbReference>
<dbReference type="GO" id="GO:0003899">
    <property type="term" value="F:DNA-directed RNA polymerase activity"/>
    <property type="evidence" value="ECO:0007669"/>
    <property type="project" value="InterPro"/>
</dbReference>
<dbReference type="GO" id="GO:0009330">
    <property type="term" value="C:DNA topoisomerase type II (double strand cut, ATP-hydrolyzing) complex"/>
    <property type="evidence" value="ECO:0007669"/>
    <property type="project" value="TreeGrafter"/>
</dbReference>
<dbReference type="SUPFAM" id="SSF88659">
    <property type="entry name" value="Sigma3 and sigma4 domains of RNA polymerase sigma factors"/>
    <property type="match status" value="1"/>
</dbReference>
<comment type="caution">
    <text evidence="2">The sequence shown here is derived from an EMBL/GenBank/DDBJ whole genome shotgun (WGS) entry which is preliminary data.</text>
</comment>
<accession>A0A1F5JVQ6</accession>
<reference evidence="2 3" key="1">
    <citation type="journal article" date="2016" name="Nat. Commun.">
        <title>Thousands of microbial genomes shed light on interconnected biogeochemical processes in an aquifer system.</title>
        <authorList>
            <person name="Anantharaman K."/>
            <person name="Brown C.T."/>
            <person name="Hug L.A."/>
            <person name="Sharon I."/>
            <person name="Castelle C.J."/>
            <person name="Probst A.J."/>
            <person name="Thomas B.C."/>
            <person name="Singh A."/>
            <person name="Wilkins M.J."/>
            <person name="Karaoz U."/>
            <person name="Brodie E.L."/>
            <person name="Williams K.H."/>
            <person name="Hubbard S.S."/>
            <person name="Banfield J.F."/>
        </authorList>
    </citation>
    <scope>NUCLEOTIDE SEQUENCE [LARGE SCALE GENOMIC DNA]</scope>
</reference>
<dbReference type="Pfam" id="PF03118">
    <property type="entry name" value="RNA_pol_A_CTD"/>
    <property type="match status" value="2"/>
</dbReference>
<dbReference type="EMBL" id="MFDB01000022">
    <property type="protein sequence ID" value="OGE32712.1"/>
    <property type="molecule type" value="Genomic_DNA"/>
</dbReference>
<dbReference type="InterPro" id="IPR011260">
    <property type="entry name" value="RNAP_asu_C"/>
</dbReference>
<dbReference type="InterPro" id="IPR006691">
    <property type="entry name" value="GyrA/parC_rep"/>
</dbReference>
<dbReference type="InterPro" id="IPR050220">
    <property type="entry name" value="Type_II_DNA_Topoisomerases"/>
</dbReference>
<dbReference type="InterPro" id="IPR036388">
    <property type="entry name" value="WH-like_DNA-bd_sf"/>
</dbReference>
<dbReference type="InterPro" id="IPR035516">
    <property type="entry name" value="Gyrase/topoIV_suA_C"/>
</dbReference>
<evidence type="ECO:0000313" key="3">
    <source>
        <dbReference type="Proteomes" id="UP000177258"/>
    </source>
</evidence>
<protein>
    <recommendedName>
        <fullName evidence="1">RNA polymerase sigma-70 domain-containing protein</fullName>
    </recommendedName>
</protein>
<dbReference type="InterPro" id="IPR000943">
    <property type="entry name" value="RNA_pol_sigma70"/>
</dbReference>
<feature type="domain" description="RNA polymerase sigma-70" evidence="1">
    <location>
        <begin position="505"/>
        <end position="531"/>
    </location>
</feature>
<dbReference type="GO" id="GO:0003700">
    <property type="term" value="F:DNA-binding transcription factor activity"/>
    <property type="evidence" value="ECO:0007669"/>
    <property type="project" value="InterPro"/>
</dbReference>
<dbReference type="PANTHER" id="PTHR43493:SF5">
    <property type="entry name" value="DNA GYRASE SUBUNIT A, CHLOROPLASTIC_MITOCHONDRIAL"/>
    <property type="match status" value="1"/>
</dbReference>
<evidence type="ECO:0000259" key="1">
    <source>
        <dbReference type="PROSITE" id="PS00716"/>
    </source>
</evidence>
<dbReference type="SUPFAM" id="SSF101904">
    <property type="entry name" value="GyrA/ParC C-terminal domain-like"/>
    <property type="match status" value="1"/>
</dbReference>
<dbReference type="Pfam" id="PF04545">
    <property type="entry name" value="Sigma70_r4"/>
    <property type="match status" value="1"/>
</dbReference>
<dbReference type="Pfam" id="PF03989">
    <property type="entry name" value="DNA_gyraseA_C"/>
    <property type="match status" value="5"/>
</dbReference>
<dbReference type="Gene3D" id="1.10.150.20">
    <property type="entry name" value="5' to 3' exonuclease, C-terminal subdomain"/>
    <property type="match status" value="2"/>
</dbReference>
<sequence length="813" mass="92647">MVIKTNNESSMQSSVHSSSIKDQKIFYPAKDDSVNSLLFTDRGRVFQLKGLKITEATRIFQGQAINNLIDIDQGEKIATVLAIHPQKDSIKYLYMCTKRGNVKKTKFEEYSHIRRNGLIAIMLDKGDVLGWVCPTNGENDLIIITYRGQSIRFKESDIKSSHRDTLGVRGIRLSKDDVVVSSHLIKDSNAEQVLVVMENGWGKKTKISAWSCQMRGGMGVKAAHITSKTGLIVNAQIINKDTNILVISSNRGRLMKIDMKDIPTLERQTQGDRLMRVVDGEQVAAIIATSTKEIEASLKSLTEVKSDIHIRQSRILSDRDIKLVTSKNPKNVNHIYEEELIDFLNLPQRIRTSLRSTGITTVNQLFKSSEHKLRRIRGIGKKSVKMILDLKSEVYEYPKAYIQDKKRVEILNLPIRIENALKKAGILNIDELDESSQKKLLKIKNIGHKALKIIFERKNNVENQAQNEDIPNKKLLSVLLERSGGGRNQEIIQRRYGLVMGEKETLEEIGKSYGLSRERIRQIQQKAFRCMSHPSNASRRPIINLIERLLCNNGCLISDQDADSLVPQIFANQPFDGSSLLDLFADLGWIQSHRIGDMSFYAPKISGFKLIDFMEDIFELLKKSAEPLSPTSILNKLPPIKEIQDDRLNLLNLITKNCSLDPRIETKIAGKFSTYRMTEYVVNLWIPLMIQVLEEARMPLYYTEIADRVNDKVISSNRHLEPRRAHSLLIENSSFAHVGIRGTYGLVKWGLRKESTVELAVECIKKAGFPLHWEQIYNYVGRFKDSPKMNIRSILDQSGKFEKKGEGFYRIKE</sequence>
<dbReference type="PROSITE" id="PS00716">
    <property type="entry name" value="SIGMA70_2"/>
    <property type="match status" value="1"/>
</dbReference>
<dbReference type="SUPFAM" id="SSF47789">
    <property type="entry name" value="C-terminal domain of RNA polymerase alpha subunit"/>
    <property type="match status" value="2"/>
</dbReference>
<dbReference type="GO" id="GO:0005737">
    <property type="term" value="C:cytoplasm"/>
    <property type="evidence" value="ECO:0007669"/>
    <property type="project" value="TreeGrafter"/>
</dbReference>
<dbReference type="Gene3D" id="2.120.10.90">
    <property type="entry name" value="DNA gyrase/topoisomerase IV, subunit A, C-terminal"/>
    <property type="match status" value="1"/>
</dbReference>
<gene>
    <name evidence="2" type="ORF">A3D83_04060</name>
</gene>
<dbReference type="GO" id="GO:0005524">
    <property type="term" value="F:ATP binding"/>
    <property type="evidence" value="ECO:0007669"/>
    <property type="project" value="InterPro"/>
</dbReference>
<dbReference type="Gene3D" id="1.10.10.10">
    <property type="entry name" value="Winged helix-like DNA-binding domain superfamily/Winged helix DNA-binding domain"/>
    <property type="match status" value="1"/>
</dbReference>
<name>A0A1F5JVQ6_9BACT</name>
<dbReference type="GO" id="GO:0006265">
    <property type="term" value="P:DNA topological change"/>
    <property type="evidence" value="ECO:0007669"/>
    <property type="project" value="InterPro"/>
</dbReference>
<organism evidence="2 3">
    <name type="scientific">Candidatus Daviesbacteria bacterium RIFCSPHIGHO2_02_FULL_41_10</name>
    <dbReference type="NCBI Taxonomy" id="1797774"/>
    <lineage>
        <taxon>Bacteria</taxon>
        <taxon>Candidatus Daviesiibacteriota</taxon>
    </lineage>
</organism>
<dbReference type="GO" id="GO:0003677">
    <property type="term" value="F:DNA binding"/>
    <property type="evidence" value="ECO:0007669"/>
    <property type="project" value="InterPro"/>
</dbReference>
<proteinExistence type="predicted"/>
<dbReference type="PRINTS" id="PR00046">
    <property type="entry name" value="SIGMA70FCT"/>
</dbReference>
<evidence type="ECO:0000313" key="2">
    <source>
        <dbReference type="EMBL" id="OGE32712.1"/>
    </source>
</evidence>
<dbReference type="InterPro" id="IPR007630">
    <property type="entry name" value="RNA_pol_sigma70_r4"/>
</dbReference>
<dbReference type="Proteomes" id="UP000177258">
    <property type="component" value="Unassembled WGS sequence"/>
</dbReference>
<dbReference type="GO" id="GO:0003918">
    <property type="term" value="F:DNA topoisomerase type II (double strand cut, ATP-hydrolyzing) activity"/>
    <property type="evidence" value="ECO:0007669"/>
    <property type="project" value="TreeGrafter"/>
</dbReference>
<dbReference type="GO" id="GO:0006352">
    <property type="term" value="P:DNA-templated transcription initiation"/>
    <property type="evidence" value="ECO:0007669"/>
    <property type="project" value="InterPro"/>
</dbReference>